<dbReference type="EMBL" id="JARBHB010000007">
    <property type="protein sequence ID" value="KAJ8878657.1"/>
    <property type="molecule type" value="Genomic_DNA"/>
</dbReference>
<name>A0ABQ9H2Z1_9NEOP</name>
<reference evidence="1 2" key="1">
    <citation type="submission" date="2023-02" db="EMBL/GenBank/DDBJ databases">
        <title>LHISI_Scaffold_Assembly.</title>
        <authorList>
            <person name="Stuart O.P."/>
            <person name="Cleave R."/>
            <person name="Magrath M.J.L."/>
            <person name="Mikheyev A.S."/>
        </authorList>
    </citation>
    <scope>NUCLEOTIDE SEQUENCE [LARGE SCALE GENOMIC DNA]</scope>
    <source>
        <strain evidence="1">Daus_M_001</strain>
        <tissue evidence="1">Leg muscle</tissue>
    </source>
</reference>
<sequence length="455" mass="51380">MVRRPTRSDNLSDFLLHVNNVKADKIKFCACSRAIRRSLKNRIWFERASQKQSSDTHKTPYDRVKRCRERKIIIKASERVNPAHRKYSRTGSTKVERVVEPSCHAIDRSPAPATIWVTWFDPGSEHFHRVTRGTLPPPSSRRRDERYLASGGTTTQCAEPSSPTLDVMPFRPANYDSRLLERRVHHFIPVIKRTMLLGVQERFDQRQLETLRTYSRSLAGHETNLLAPVLVSHNFRYLELLANRVQSLTGSLRIFASGNRAGRCRWSAGFLRDLPCPPPLYSGAAPSSPHFALIGSQDVVAEMNPALDHRVGNPGLPRGRSQLLVKHHGGYRRKCPHACRYFGKILKPRSPVIDQLTSTPTSTCRQATLSRGVSAAPRFACLRQEDPGIVLPQHRCSTLEVRFLFVTADGKLSTEFSRGTRAGSPVEFTSRQAGAPCLLRASLACRRQRYSRTLC</sequence>
<protein>
    <submittedName>
        <fullName evidence="1">Uncharacterized protein</fullName>
    </submittedName>
</protein>
<proteinExistence type="predicted"/>
<gene>
    <name evidence="1" type="ORF">PR048_019240</name>
</gene>
<accession>A0ABQ9H2Z1</accession>
<organism evidence="1 2">
    <name type="scientific">Dryococelus australis</name>
    <dbReference type="NCBI Taxonomy" id="614101"/>
    <lineage>
        <taxon>Eukaryota</taxon>
        <taxon>Metazoa</taxon>
        <taxon>Ecdysozoa</taxon>
        <taxon>Arthropoda</taxon>
        <taxon>Hexapoda</taxon>
        <taxon>Insecta</taxon>
        <taxon>Pterygota</taxon>
        <taxon>Neoptera</taxon>
        <taxon>Polyneoptera</taxon>
        <taxon>Phasmatodea</taxon>
        <taxon>Verophasmatodea</taxon>
        <taxon>Anareolatae</taxon>
        <taxon>Phasmatidae</taxon>
        <taxon>Eurycanthinae</taxon>
        <taxon>Dryococelus</taxon>
    </lineage>
</organism>
<comment type="caution">
    <text evidence="1">The sequence shown here is derived from an EMBL/GenBank/DDBJ whole genome shotgun (WGS) entry which is preliminary data.</text>
</comment>
<evidence type="ECO:0000313" key="2">
    <source>
        <dbReference type="Proteomes" id="UP001159363"/>
    </source>
</evidence>
<evidence type="ECO:0000313" key="1">
    <source>
        <dbReference type="EMBL" id="KAJ8878657.1"/>
    </source>
</evidence>
<dbReference type="Proteomes" id="UP001159363">
    <property type="component" value="Chromosome 6"/>
</dbReference>
<keyword evidence="2" id="KW-1185">Reference proteome</keyword>